<name>A0A8S9PL44_BRACR</name>
<dbReference type="AlphaFoldDB" id="A0A8S9PL44"/>
<sequence>MSFDGLERVGALWLSMGLCLELNNKIHQSKKHMSIFICPENNTAYYHRLIATRKSINHIHYLMDDNNSRVETQSGILDLCLQHSPR</sequence>
<gene>
    <name evidence="1" type="ORF">F2Q69_00048050</name>
</gene>
<dbReference type="EMBL" id="QGKX02001347">
    <property type="protein sequence ID" value="KAF3522725.1"/>
    <property type="molecule type" value="Genomic_DNA"/>
</dbReference>
<proteinExistence type="predicted"/>
<reference evidence="1" key="1">
    <citation type="submission" date="2019-12" db="EMBL/GenBank/DDBJ databases">
        <title>Genome sequencing and annotation of Brassica cretica.</title>
        <authorList>
            <person name="Studholme D.J."/>
            <person name="Sarris P."/>
        </authorList>
    </citation>
    <scope>NUCLEOTIDE SEQUENCE</scope>
    <source>
        <strain evidence="1">PFS-109/04</strain>
        <tissue evidence="1">Leaf</tissue>
    </source>
</reference>
<dbReference type="Proteomes" id="UP000712600">
    <property type="component" value="Unassembled WGS sequence"/>
</dbReference>
<evidence type="ECO:0000313" key="1">
    <source>
        <dbReference type="EMBL" id="KAF3522725.1"/>
    </source>
</evidence>
<evidence type="ECO:0000313" key="2">
    <source>
        <dbReference type="Proteomes" id="UP000712600"/>
    </source>
</evidence>
<comment type="caution">
    <text evidence="1">The sequence shown here is derived from an EMBL/GenBank/DDBJ whole genome shotgun (WGS) entry which is preliminary data.</text>
</comment>
<organism evidence="1 2">
    <name type="scientific">Brassica cretica</name>
    <name type="common">Mustard</name>
    <dbReference type="NCBI Taxonomy" id="69181"/>
    <lineage>
        <taxon>Eukaryota</taxon>
        <taxon>Viridiplantae</taxon>
        <taxon>Streptophyta</taxon>
        <taxon>Embryophyta</taxon>
        <taxon>Tracheophyta</taxon>
        <taxon>Spermatophyta</taxon>
        <taxon>Magnoliopsida</taxon>
        <taxon>eudicotyledons</taxon>
        <taxon>Gunneridae</taxon>
        <taxon>Pentapetalae</taxon>
        <taxon>rosids</taxon>
        <taxon>malvids</taxon>
        <taxon>Brassicales</taxon>
        <taxon>Brassicaceae</taxon>
        <taxon>Brassiceae</taxon>
        <taxon>Brassica</taxon>
    </lineage>
</organism>
<protein>
    <submittedName>
        <fullName evidence="1">Uncharacterized protein</fullName>
    </submittedName>
</protein>
<accession>A0A8S9PL44</accession>